<dbReference type="EMBL" id="JAHDYR010000012">
    <property type="protein sequence ID" value="KAG9395068.1"/>
    <property type="molecule type" value="Genomic_DNA"/>
</dbReference>
<name>A0A8J6AVA0_9EUKA</name>
<evidence type="ECO:0000313" key="1">
    <source>
        <dbReference type="EMBL" id="KAG9395068.1"/>
    </source>
</evidence>
<comment type="caution">
    <text evidence="1">The sequence shown here is derived from an EMBL/GenBank/DDBJ whole genome shotgun (WGS) entry which is preliminary data.</text>
</comment>
<dbReference type="InterPro" id="IPR016024">
    <property type="entry name" value="ARM-type_fold"/>
</dbReference>
<accession>A0A8J6AVA0</accession>
<dbReference type="SUPFAM" id="SSF48371">
    <property type="entry name" value="ARM repeat"/>
    <property type="match status" value="1"/>
</dbReference>
<sequence>MECRDESINHAFDEVIDIVRANLSDEPCVNVAVAFFDDVTPLILDSEVIYAATVDDILDILLDLCNAGFSKAGVEAFRIFSKLLMSDADLLDRFQPTRSRLMKLDLPRHIMSRDAAVRGLALDTALMLLYHEDTLVIEDITTDTKIKSVIAWTERKRAYRAAQATRQELSALKDTTDSHTATVNSLLVRTSEHGEHLARLRRETDGLLATAEESTAAIRSLETRADTVERHVQRLLQDAAGHGASIDGLTTATNDTRVHVESLTKAYADMSGNLAAVREIMGEFRTALGQTAARLERDLGGRISEVKDTAEGLERRVVGLTDGLERTRASMARDVSDLRQSAERAAVEMGERASKVERAADALGRDVERVESRVESGLDELHRVTRAGDEALGARVGGIETTAKELAGRLQDATGQLNGLTGTVTKHQMSIDNVVAQNKESLKVAKQASSKIADVTTRTLKIAAELKTAQDEARKHSETITGLETKAMAYDERISDVYNRSSQLLSSTQQELQRSQRKIDQTQAFLSTQAEDKLDELARTRPPHSPTVGGGEIDTKLRALQWVARNSAWMDADKITRSVSEFTVWAADHPGVLRATPAQRDALRDCASAIRCCLDAADDDQQAKLAGLLRLLRCILLSEASCAELAHSDPALLQEAVELTHGPDAVVGAVLDALAEACCVEESAAVLLQTPLLDRLLDAVQGSNDDTKRRALLTTRHLARHDKAVERMATHRLTGQLIAMLKSRVPGPVMDQLCPAVRNLCRSEAIVTQLDRAGAVPVLITLLRQAEAGGERAKHVTATLRACSKDVNVQKYLKAEGVLDVLGIRYPLVK</sequence>
<dbReference type="AlphaFoldDB" id="A0A8J6AVA0"/>
<reference evidence="1" key="1">
    <citation type="submission" date="2021-05" db="EMBL/GenBank/DDBJ databases">
        <title>A free-living protist that lacks canonical eukaryotic 1 DNA replication and segregation systems.</title>
        <authorList>
            <person name="Salas-Leiva D.E."/>
            <person name="Tromer E.C."/>
            <person name="Curtis B.A."/>
            <person name="Jerlstrom-Hultqvist J."/>
            <person name="Kolisko M."/>
            <person name="Yi Z."/>
            <person name="Salas-Leiva J.S."/>
            <person name="Gallot-Lavallee L."/>
            <person name="Kops G.J.P.L."/>
            <person name="Archibald J.M."/>
            <person name="Simpson A.G.B."/>
            <person name="Roger A.J."/>
        </authorList>
    </citation>
    <scope>NUCLEOTIDE SEQUENCE</scope>
    <source>
        <strain evidence="1">BICM</strain>
    </source>
</reference>
<evidence type="ECO:0000313" key="2">
    <source>
        <dbReference type="Proteomes" id="UP000717585"/>
    </source>
</evidence>
<dbReference type="Gene3D" id="1.10.287.1490">
    <property type="match status" value="1"/>
</dbReference>
<gene>
    <name evidence="1" type="ORF">J8273_0284</name>
</gene>
<dbReference type="Proteomes" id="UP000717585">
    <property type="component" value="Unassembled WGS sequence"/>
</dbReference>
<keyword evidence="2" id="KW-1185">Reference proteome</keyword>
<dbReference type="InterPro" id="IPR011989">
    <property type="entry name" value="ARM-like"/>
</dbReference>
<proteinExistence type="predicted"/>
<protein>
    <submittedName>
        <fullName evidence="1">Chromosome partition protein Smc</fullName>
    </submittedName>
</protein>
<dbReference type="Gene3D" id="1.25.10.10">
    <property type="entry name" value="Leucine-rich Repeat Variant"/>
    <property type="match status" value="1"/>
</dbReference>
<organism evidence="1 2">
    <name type="scientific">Carpediemonas membranifera</name>
    <dbReference type="NCBI Taxonomy" id="201153"/>
    <lineage>
        <taxon>Eukaryota</taxon>
        <taxon>Metamonada</taxon>
        <taxon>Carpediemonas-like organisms</taxon>
        <taxon>Carpediemonas</taxon>
    </lineage>
</organism>
<dbReference type="SUPFAM" id="SSF57997">
    <property type="entry name" value="Tropomyosin"/>
    <property type="match status" value="1"/>
</dbReference>